<dbReference type="GO" id="GO:0048471">
    <property type="term" value="C:perinuclear region of cytoplasm"/>
    <property type="evidence" value="ECO:0007669"/>
    <property type="project" value="UniProtKB-SubCell"/>
</dbReference>
<dbReference type="InParanoid" id="D8PTN5"/>
<dbReference type="Gene3D" id="3.40.50.720">
    <property type="entry name" value="NAD(P)-binding Rossmann-like Domain"/>
    <property type="match status" value="1"/>
</dbReference>
<evidence type="ECO:0000256" key="7">
    <source>
        <dbReference type="ARBA" id="ARBA00040296"/>
    </source>
</evidence>
<dbReference type="InterPro" id="IPR008030">
    <property type="entry name" value="NmrA-like"/>
</dbReference>
<keyword evidence="5" id="KW-0521">NADP</keyword>
<dbReference type="PANTHER" id="PTHR42748:SF31">
    <property type="entry name" value="NMRA-LIKE DOMAIN-CONTAINING PROTEIN-RELATED"/>
    <property type="match status" value="1"/>
</dbReference>
<dbReference type="KEGG" id="scm:SCHCO_02682272"/>
<dbReference type="STRING" id="578458.D8PTN5"/>
<evidence type="ECO:0000256" key="5">
    <source>
        <dbReference type="ARBA" id="ARBA00022857"/>
    </source>
</evidence>
<evidence type="ECO:0000256" key="6">
    <source>
        <dbReference type="ARBA" id="ARBA00023242"/>
    </source>
</evidence>
<evidence type="ECO:0000256" key="4">
    <source>
        <dbReference type="ARBA" id="ARBA00022490"/>
    </source>
</evidence>
<dbReference type="Pfam" id="PF05368">
    <property type="entry name" value="NmrA"/>
    <property type="match status" value="1"/>
</dbReference>
<dbReference type="SUPFAM" id="SSF51735">
    <property type="entry name" value="NAD(P)-binding Rossmann-fold domains"/>
    <property type="match status" value="1"/>
</dbReference>
<accession>D8PTN5</accession>
<dbReference type="PANTHER" id="PTHR42748">
    <property type="entry name" value="NITROGEN METABOLITE REPRESSION PROTEIN NMRA FAMILY MEMBER"/>
    <property type="match status" value="1"/>
</dbReference>
<evidence type="ECO:0000313" key="10">
    <source>
        <dbReference type="Proteomes" id="UP000007431"/>
    </source>
</evidence>
<evidence type="ECO:0000259" key="8">
    <source>
        <dbReference type="Pfam" id="PF05368"/>
    </source>
</evidence>
<comment type="similarity">
    <text evidence="3">Belongs to the NmrA-type oxidoreductase family.</text>
</comment>
<evidence type="ECO:0000313" key="9">
    <source>
        <dbReference type="EMBL" id="EFJ00533.1"/>
    </source>
</evidence>
<dbReference type="InterPro" id="IPR051164">
    <property type="entry name" value="NmrA-like_oxidored"/>
</dbReference>
<keyword evidence="4" id="KW-0963">Cytoplasm</keyword>
<sequence>MSKRILTILGATGKQGGSVVNSILGDAAASSKFSVRAVTRDVTKDSAKALAANGAEVVSADLNDKNSLREAFKGAHGVFGVTNFWDTLSGDKEVVQGKNIADACKEENVQHLVWSSLLNVNKLTNGVLSQVHHFDSKAAVEEYIRELGIPASFFLPGFYMSNIPGQNLRAGPDGKWQFAMPMPEDAPIPLFAAERDTGKFVKAMFLKREEVLGKRVYGATGYTTPLEILDAFKKVYPAAGKDLSFQRLPNEAFKGILASMGLPEPIQEEMLQNMRLVYEFGYYGGEKLDWSKSLVDEPLTTWEEYIKGHPAFATAQ</sequence>
<dbReference type="eggNOG" id="ENOG502R80G">
    <property type="taxonomic scope" value="Eukaryota"/>
</dbReference>
<dbReference type="VEuPathDB" id="FungiDB:SCHCODRAFT_02682272"/>
<keyword evidence="10" id="KW-1185">Reference proteome</keyword>
<evidence type="ECO:0000256" key="2">
    <source>
        <dbReference type="ARBA" id="ARBA00004556"/>
    </source>
</evidence>
<dbReference type="OrthoDB" id="300709at2759"/>
<dbReference type="RefSeq" id="XP_003035435.1">
    <property type="nucleotide sequence ID" value="XM_003035389.1"/>
</dbReference>
<organism evidence="10">
    <name type="scientific">Schizophyllum commune (strain H4-8 / FGSC 9210)</name>
    <name type="common">Split gill fungus</name>
    <dbReference type="NCBI Taxonomy" id="578458"/>
    <lineage>
        <taxon>Eukaryota</taxon>
        <taxon>Fungi</taxon>
        <taxon>Dikarya</taxon>
        <taxon>Basidiomycota</taxon>
        <taxon>Agaricomycotina</taxon>
        <taxon>Agaricomycetes</taxon>
        <taxon>Agaricomycetidae</taxon>
        <taxon>Agaricales</taxon>
        <taxon>Schizophyllaceae</taxon>
        <taxon>Schizophyllum</taxon>
    </lineage>
</organism>
<dbReference type="HOGENOM" id="CLU_007383_8_2_1"/>
<dbReference type="CDD" id="cd05251">
    <property type="entry name" value="NmrA_like_SDR_a"/>
    <property type="match status" value="1"/>
</dbReference>
<evidence type="ECO:0000256" key="1">
    <source>
        <dbReference type="ARBA" id="ARBA00004123"/>
    </source>
</evidence>
<keyword evidence="6" id="KW-0539">Nucleus</keyword>
<dbReference type="GeneID" id="9594778"/>
<dbReference type="EMBL" id="GL377303">
    <property type="protein sequence ID" value="EFJ00533.1"/>
    <property type="molecule type" value="Genomic_DNA"/>
</dbReference>
<dbReference type="Proteomes" id="UP000007431">
    <property type="component" value="Unassembled WGS sequence"/>
</dbReference>
<dbReference type="FunFam" id="3.40.50.720:FF:000181">
    <property type="entry name" value="NmrA-like family domain-containing protein 1"/>
    <property type="match status" value="1"/>
</dbReference>
<comment type="subcellular location">
    <subcellularLocation>
        <location evidence="2">Cytoplasm</location>
        <location evidence="2">Perinuclear region</location>
    </subcellularLocation>
    <subcellularLocation>
        <location evidence="1">Nucleus</location>
    </subcellularLocation>
</comment>
<dbReference type="InterPro" id="IPR036291">
    <property type="entry name" value="NAD(P)-bd_dom_sf"/>
</dbReference>
<protein>
    <recommendedName>
        <fullName evidence="7">NmrA-like family domain-containing protein 1</fullName>
    </recommendedName>
</protein>
<dbReference type="GO" id="GO:0005634">
    <property type="term" value="C:nucleus"/>
    <property type="evidence" value="ECO:0007669"/>
    <property type="project" value="UniProtKB-SubCell"/>
</dbReference>
<proteinExistence type="inferred from homology"/>
<reference evidence="9 10" key="1">
    <citation type="journal article" date="2010" name="Nat. Biotechnol.">
        <title>Genome sequence of the model mushroom Schizophyllum commune.</title>
        <authorList>
            <person name="Ohm R.A."/>
            <person name="de Jong J.F."/>
            <person name="Lugones L.G."/>
            <person name="Aerts A."/>
            <person name="Kothe E."/>
            <person name="Stajich J.E."/>
            <person name="de Vries R.P."/>
            <person name="Record E."/>
            <person name="Levasseur A."/>
            <person name="Baker S.E."/>
            <person name="Bartholomew K.A."/>
            <person name="Coutinho P.M."/>
            <person name="Erdmann S."/>
            <person name="Fowler T.J."/>
            <person name="Gathman A.C."/>
            <person name="Lombard V."/>
            <person name="Henrissat B."/>
            <person name="Knabe N."/>
            <person name="Kuees U."/>
            <person name="Lilly W.W."/>
            <person name="Lindquist E."/>
            <person name="Lucas S."/>
            <person name="Magnuson J.K."/>
            <person name="Piumi F."/>
            <person name="Raudaskoski M."/>
            <person name="Salamov A."/>
            <person name="Schmutz J."/>
            <person name="Schwarze F.W.M.R."/>
            <person name="vanKuyk P.A."/>
            <person name="Horton J.S."/>
            <person name="Grigoriev I.V."/>
            <person name="Woesten H.A.B."/>
        </authorList>
    </citation>
    <scope>NUCLEOTIDE SEQUENCE [LARGE SCALE GENOMIC DNA]</scope>
    <source>
        <strain evidence="10">H4-8 / FGSC 9210</strain>
    </source>
</reference>
<dbReference type="OMA" id="GPTYFYD"/>
<gene>
    <name evidence="9" type="ORF">SCHCODRAFT_52114</name>
</gene>
<dbReference type="AlphaFoldDB" id="D8PTN5"/>
<evidence type="ECO:0000256" key="3">
    <source>
        <dbReference type="ARBA" id="ARBA00006328"/>
    </source>
</evidence>
<feature type="domain" description="NmrA-like" evidence="8">
    <location>
        <begin position="3"/>
        <end position="306"/>
    </location>
</feature>
<name>D8PTN5_SCHCM</name>
<dbReference type="Gene3D" id="3.90.25.10">
    <property type="entry name" value="UDP-galactose 4-epimerase, domain 1"/>
    <property type="match status" value="1"/>
</dbReference>